<dbReference type="Proteomes" id="UP001157440">
    <property type="component" value="Unassembled WGS sequence"/>
</dbReference>
<dbReference type="RefSeq" id="WP_238199124.1">
    <property type="nucleotide sequence ID" value="NZ_BPQZ01000031.1"/>
</dbReference>
<dbReference type="InterPro" id="IPR011990">
    <property type="entry name" value="TPR-like_helical_dom_sf"/>
</dbReference>
<dbReference type="EMBL" id="BSPL01000009">
    <property type="protein sequence ID" value="GLS69030.1"/>
    <property type="molecule type" value="Genomic_DNA"/>
</dbReference>
<keyword evidence="2" id="KW-1185">Reference proteome</keyword>
<comment type="caution">
    <text evidence="1">The sequence shown here is derived from an EMBL/GenBank/DDBJ whole genome shotgun (WGS) entry which is preliminary data.</text>
</comment>
<protein>
    <submittedName>
        <fullName evidence="1">Uncharacterized protein</fullName>
    </submittedName>
</protein>
<gene>
    <name evidence="1" type="ORF">GCM10007890_10420</name>
</gene>
<evidence type="ECO:0000313" key="2">
    <source>
        <dbReference type="Proteomes" id="UP001157440"/>
    </source>
</evidence>
<accession>A0AA37TBT4</accession>
<evidence type="ECO:0000313" key="1">
    <source>
        <dbReference type="EMBL" id="GLS69030.1"/>
    </source>
</evidence>
<dbReference type="Gene3D" id="1.25.40.10">
    <property type="entry name" value="Tetratricopeptide repeat domain"/>
    <property type="match status" value="1"/>
</dbReference>
<name>A0AA37TBT4_9HYPH</name>
<dbReference type="SUPFAM" id="SSF48452">
    <property type="entry name" value="TPR-like"/>
    <property type="match status" value="1"/>
</dbReference>
<reference evidence="2" key="1">
    <citation type="journal article" date="2019" name="Int. J. Syst. Evol. Microbiol.">
        <title>The Global Catalogue of Microorganisms (GCM) 10K type strain sequencing project: providing services to taxonomists for standard genome sequencing and annotation.</title>
        <authorList>
            <consortium name="The Broad Institute Genomics Platform"/>
            <consortium name="The Broad Institute Genome Sequencing Center for Infectious Disease"/>
            <person name="Wu L."/>
            <person name="Ma J."/>
        </authorList>
    </citation>
    <scope>NUCLEOTIDE SEQUENCE [LARGE SCALE GENOMIC DNA]</scope>
    <source>
        <strain evidence="2">NBRC 103632</strain>
    </source>
</reference>
<proteinExistence type="predicted"/>
<sequence>MRTERLKNRLGGLPAEVRDQNFALLARSTVSGLSQAITEAAKTDQVAYVSVALPNGTTAATAVDITEKSASSMKGIYKKLGTLPAVTAFIDSEVTSRVAASAHFPAATRAQLILGSGKRQNIASAVELDTESSSIRVSRGANEGVATVRLWLENDLLLSVVIASGATVELTPTATTISCTLATGVPIVDDMMRFRAAGQVREVAVILDSMSGKEVLRYLGNHPAASMLLGYGLLRSGDIAQMFGPFARAAKLRPDISDAAVLAGEAAARLGLHSDALAFFSAAAKAGLPAFSFGVNYLVDRLRTYGPRPGGPFSDEAALNLANKALAQVQPFAPAMLHGAIATTYRMER</sequence>
<dbReference type="AlphaFoldDB" id="A0AA37TBT4"/>
<organism evidence="1 2">
    <name type="scientific">Methylobacterium tardum</name>
    <dbReference type="NCBI Taxonomy" id="374432"/>
    <lineage>
        <taxon>Bacteria</taxon>
        <taxon>Pseudomonadati</taxon>
        <taxon>Pseudomonadota</taxon>
        <taxon>Alphaproteobacteria</taxon>
        <taxon>Hyphomicrobiales</taxon>
        <taxon>Methylobacteriaceae</taxon>
        <taxon>Methylobacterium</taxon>
    </lineage>
</organism>